<accession>A0A2X0LLX6</accession>
<protein>
    <submittedName>
        <fullName evidence="2">BZ3500_MvSof-1268-A1-R1_Chr1-2g01363 protein</fullName>
    </submittedName>
    <submittedName>
        <fullName evidence="3">BZ3500_MvSof-1268-A1-R1_Chr1-2g01364 protein</fullName>
    </submittedName>
</protein>
<sequence length="72" mass="8187">MSDLDDVLKHSPLKSPATAEEREQQLFAQMGKPRLLKAMDKFFLETPDKYEAEIPKPTKRLETGGCNEKDHG</sequence>
<reference evidence="4" key="2">
    <citation type="submission" date="2016-10" db="EMBL/GenBank/DDBJ databases">
        <authorList>
            <person name="Jeantristanb JTB J.-T."/>
            <person name="Ricardo R."/>
        </authorList>
    </citation>
    <scope>NUCLEOTIDE SEQUENCE [LARGE SCALE GENOMIC DNA]</scope>
</reference>
<dbReference type="Proteomes" id="UP000249723">
    <property type="component" value="Unassembled WGS sequence"/>
</dbReference>
<feature type="region of interest" description="Disordered" evidence="1">
    <location>
        <begin position="49"/>
        <end position="72"/>
    </location>
</feature>
<gene>
    <name evidence="2" type="ORF">BZ3500_MVSOF-1268-A1-R1_CHR1-2G01363</name>
    <name evidence="3" type="ORF">BZ3500_MVSOF-1268-A1-R1_CHR1-2G01364</name>
</gene>
<evidence type="ECO:0000313" key="2">
    <source>
        <dbReference type="EMBL" id="SCZ91366.1"/>
    </source>
</evidence>
<evidence type="ECO:0000256" key="1">
    <source>
        <dbReference type="SAM" id="MobiDB-lite"/>
    </source>
</evidence>
<keyword evidence="4" id="KW-1185">Reference proteome</keyword>
<organism evidence="3 4">
    <name type="scientific">Microbotryum saponariae</name>
    <dbReference type="NCBI Taxonomy" id="289078"/>
    <lineage>
        <taxon>Eukaryota</taxon>
        <taxon>Fungi</taxon>
        <taxon>Dikarya</taxon>
        <taxon>Basidiomycota</taxon>
        <taxon>Pucciniomycotina</taxon>
        <taxon>Microbotryomycetes</taxon>
        <taxon>Microbotryales</taxon>
        <taxon>Microbotryaceae</taxon>
        <taxon>Microbotryum</taxon>
    </lineage>
</organism>
<name>A0A2X0LLX6_9BASI</name>
<dbReference type="EMBL" id="FMWP01000015">
    <property type="protein sequence ID" value="SCZ91366.1"/>
    <property type="molecule type" value="Genomic_DNA"/>
</dbReference>
<feature type="region of interest" description="Disordered" evidence="1">
    <location>
        <begin position="1"/>
        <end position="22"/>
    </location>
</feature>
<dbReference type="AlphaFoldDB" id="A0A2X0LLX6"/>
<reference evidence="3" key="1">
    <citation type="submission" date="2016-10" db="EMBL/GenBank/DDBJ databases">
        <authorList>
            <person name="Cai Z."/>
        </authorList>
    </citation>
    <scope>NUCLEOTIDE SEQUENCE [LARGE SCALE GENOMIC DNA]</scope>
</reference>
<evidence type="ECO:0000313" key="4">
    <source>
        <dbReference type="Proteomes" id="UP000249723"/>
    </source>
</evidence>
<evidence type="ECO:0000313" key="3">
    <source>
        <dbReference type="EMBL" id="SCZ91368.1"/>
    </source>
</evidence>
<dbReference type="EMBL" id="FMWP01000015">
    <property type="protein sequence ID" value="SCZ91368.1"/>
    <property type="molecule type" value="Genomic_DNA"/>
</dbReference>
<proteinExistence type="predicted"/>